<dbReference type="AlphaFoldDB" id="A0A3D9T6N7"/>
<comment type="caution">
    <text evidence="1">The sequence shown here is derived from an EMBL/GenBank/DDBJ whole genome shotgun (WGS) entry which is preliminary data.</text>
</comment>
<gene>
    <name evidence="1" type="ORF">DFJ69_5867</name>
</gene>
<organism evidence="1 2">
    <name type="scientific">Thermomonospora umbrina</name>
    <dbReference type="NCBI Taxonomy" id="111806"/>
    <lineage>
        <taxon>Bacteria</taxon>
        <taxon>Bacillati</taxon>
        <taxon>Actinomycetota</taxon>
        <taxon>Actinomycetes</taxon>
        <taxon>Streptosporangiales</taxon>
        <taxon>Thermomonosporaceae</taxon>
        <taxon>Thermomonospora</taxon>
    </lineage>
</organism>
<accession>A0A3D9T6N7</accession>
<dbReference type="EMBL" id="QTTT01000001">
    <property type="protein sequence ID" value="REF00335.1"/>
    <property type="molecule type" value="Genomic_DNA"/>
</dbReference>
<dbReference type="RefSeq" id="WP_116025499.1">
    <property type="nucleotide sequence ID" value="NZ_QTTT01000001.1"/>
</dbReference>
<proteinExistence type="predicted"/>
<evidence type="ECO:0000313" key="1">
    <source>
        <dbReference type="EMBL" id="REF00335.1"/>
    </source>
</evidence>
<sequence>MNIDYNNLLPCGSKYTDRRGRPCTHLSVSYVIDEPHDADHVFVSVTCNDCTASVHEKRFDKPAS</sequence>
<reference evidence="1 2" key="1">
    <citation type="submission" date="2018-08" db="EMBL/GenBank/DDBJ databases">
        <title>Sequencing the genomes of 1000 actinobacteria strains.</title>
        <authorList>
            <person name="Klenk H.-P."/>
        </authorList>
    </citation>
    <scope>NUCLEOTIDE SEQUENCE [LARGE SCALE GENOMIC DNA]</scope>
    <source>
        <strain evidence="1 2">DSM 43927</strain>
    </source>
</reference>
<keyword evidence="2" id="KW-1185">Reference proteome</keyword>
<dbReference type="Proteomes" id="UP000256661">
    <property type="component" value="Unassembled WGS sequence"/>
</dbReference>
<name>A0A3D9T6N7_9ACTN</name>
<evidence type="ECO:0000313" key="2">
    <source>
        <dbReference type="Proteomes" id="UP000256661"/>
    </source>
</evidence>
<protein>
    <submittedName>
        <fullName evidence="1">Uncharacterized protein</fullName>
    </submittedName>
</protein>